<dbReference type="InterPro" id="IPR002577">
    <property type="entry name" value="HTH_HxlR"/>
</dbReference>
<dbReference type="RefSeq" id="WP_210653619.1">
    <property type="nucleotide sequence ID" value="NZ_JAGKQQ010000001.1"/>
</dbReference>
<name>A0ABS5BRP1_9BACT</name>
<dbReference type="EMBL" id="JAGKQQ010000001">
    <property type="protein sequence ID" value="MBP3955543.1"/>
    <property type="molecule type" value="Genomic_DNA"/>
</dbReference>
<evidence type="ECO:0000256" key="1">
    <source>
        <dbReference type="ARBA" id="ARBA00023015"/>
    </source>
</evidence>
<organism evidence="5 6">
    <name type="scientific">Gemmata palustris</name>
    <dbReference type="NCBI Taxonomy" id="2822762"/>
    <lineage>
        <taxon>Bacteria</taxon>
        <taxon>Pseudomonadati</taxon>
        <taxon>Planctomycetota</taxon>
        <taxon>Planctomycetia</taxon>
        <taxon>Gemmatales</taxon>
        <taxon>Gemmataceae</taxon>
        <taxon>Gemmata</taxon>
    </lineage>
</organism>
<evidence type="ECO:0000313" key="6">
    <source>
        <dbReference type="Proteomes" id="UP000676565"/>
    </source>
</evidence>
<protein>
    <submittedName>
        <fullName evidence="5">Helix-turn-helix transcriptional regulator</fullName>
    </submittedName>
</protein>
<keyword evidence="6" id="KW-1185">Reference proteome</keyword>
<evidence type="ECO:0000259" key="4">
    <source>
        <dbReference type="PROSITE" id="PS51118"/>
    </source>
</evidence>
<evidence type="ECO:0000256" key="3">
    <source>
        <dbReference type="ARBA" id="ARBA00023163"/>
    </source>
</evidence>
<dbReference type="PANTHER" id="PTHR33204:SF29">
    <property type="entry name" value="TRANSCRIPTIONAL REGULATOR"/>
    <property type="match status" value="1"/>
</dbReference>
<reference evidence="5 6" key="1">
    <citation type="submission" date="2021-04" db="EMBL/GenBank/DDBJ databases">
        <authorList>
            <person name="Ivanova A."/>
        </authorList>
    </citation>
    <scope>NUCLEOTIDE SEQUENCE [LARGE SCALE GENOMIC DNA]</scope>
    <source>
        <strain evidence="5 6">G18</strain>
    </source>
</reference>
<feature type="domain" description="HTH hxlR-type" evidence="4">
    <location>
        <begin position="7"/>
        <end position="105"/>
    </location>
</feature>
<dbReference type="InterPro" id="IPR036388">
    <property type="entry name" value="WH-like_DNA-bd_sf"/>
</dbReference>
<sequence>MREAYSCGLEATFDVIGGKWKFVILWRLHPEARRFGELKRLVVGITEKMLIQQLREMVADGLVHRRAYPEIPPRVEYSLTPMGISLKDLLAPMCEWGSRYIEQMGGKDLCPESEPQTECV</sequence>
<evidence type="ECO:0000256" key="2">
    <source>
        <dbReference type="ARBA" id="ARBA00023125"/>
    </source>
</evidence>
<gene>
    <name evidence="5" type="ORF">J8F10_09645</name>
</gene>
<keyword evidence="3" id="KW-0804">Transcription</keyword>
<comment type="caution">
    <text evidence="5">The sequence shown here is derived from an EMBL/GenBank/DDBJ whole genome shotgun (WGS) entry which is preliminary data.</text>
</comment>
<dbReference type="InterPro" id="IPR036390">
    <property type="entry name" value="WH_DNA-bd_sf"/>
</dbReference>
<keyword evidence="2" id="KW-0238">DNA-binding</keyword>
<dbReference type="Proteomes" id="UP000676565">
    <property type="component" value="Unassembled WGS sequence"/>
</dbReference>
<dbReference type="SUPFAM" id="SSF46785">
    <property type="entry name" value="Winged helix' DNA-binding domain"/>
    <property type="match status" value="1"/>
</dbReference>
<dbReference type="Gene3D" id="1.10.10.10">
    <property type="entry name" value="Winged helix-like DNA-binding domain superfamily/Winged helix DNA-binding domain"/>
    <property type="match status" value="1"/>
</dbReference>
<keyword evidence="1" id="KW-0805">Transcription regulation</keyword>
<proteinExistence type="predicted"/>
<dbReference type="PROSITE" id="PS51118">
    <property type="entry name" value="HTH_HXLR"/>
    <property type="match status" value="1"/>
</dbReference>
<accession>A0ABS5BRP1</accession>
<evidence type="ECO:0000313" key="5">
    <source>
        <dbReference type="EMBL" id="MBP3955543.1"/>
    </source>
</evidence>
<dbReference type="Pfam" id="PF01638">
    <property type="entry name" value="HxlR"/>
    <property type="match status" value="1"/>
</dbReference>
<dbReference type="PANTHER" id="PTHR33204">
    <property type="entry name" value="TRANSCRIPTIONAL REGULATOR, MARR FAMILY"/>
    <property type="match status" value="1"/>
</dbReference>